<dbReference type="STRING" id="40149.A0A0E0CY96"/>
<evidence type="ECO:0000313" key="2">
    <source>
        <dbReference type="Proteomes" id="UP000008021"/>
    </source>
</evidence>
<dbReference type="HOGENOM" id="CLU_194826_0_0_1"/>
<dbReference type="AlphaFoldDB" id="A0A0E0CY96"/>
<dbReference type="EnsemblPlants" id="OMERI03G10420.1">
    <property type="protein sequence ID" value="OMERI03G10420.1"/>
    <property type="gene ID" value="OMERI03G10420"/>
</dbReference>
<dbReference type="SUPFAM" id="SSF53756">
    <property type="entry name" value="UDP-Glycosyltransferase/glycogen phosphorylase"/>
    <property type="match status" value="1"/>
</dbReference>
<reference evidence="1" key="1">
    <citation type="submission" date="2015-04" db="UniProtKB">
        <authorList>
            <consortium name="EnsemblPlants"/>
        </authorList>
    </citation>
    <scope>IDENTIFICATION</scope>
</reference>
<evidence type="ECO:0000313" key="1">
    <source>
        <dbReference type="EnsemblPlants" id="OMERI03G10420.1"/>
    </source>
</evidence>
<keyword evidence="2" id="KW-1185">Reference proteome</keyword>
<proteinExistence type="predicted"/>
<organism evidence="1">
    <name type="scientific">Oryza meridionalis</name>
    <dbReference type="NCBI Taxonomy" id="40149"/>
    <lineage>
        <taxon>Eukaryota</taxon>
        <taxon>Viridiplantae</taxon>
        <taxon>Streptophyta</taxon>
        <taxon>Embryophyta</taxon>
        <taxon>Tracheophyta</taxon>
        <taxon>Spermatophyta</taxon>
        <taxon>Magnoliopsida</taxon>
        <taxon>Liliopsida</taxon>
        <taxon>Poales</taxon>
        <taxon>Poaceae</taxon>
        <taxon>BOP clade</taxon>
        <taxon>Oryzoideae</taxon>
        <taxon>Oryzeae</taxon>
        <taxon>Oryzinae</taxon>
        <taxon>Oryza</taxon>
    </lineage>
</organism>
<accession>A0A0E0CY96</accession>
<dbReference type="Gramene" id="OMERI03G10420.1">
    <property type="protein sequence ID" value="OMERI03G10420.1"/>
    <property type="gene ID" value="OMERI03G10420"/>
</dbReference>
<sequence>MPIDWIAGVPTVRLGNVSSFIRTLGPTSFTLHVEEDEVNSCAKAQGLILNMFDDLKSDVLDALRDEFPRVYTIGPLRRRPRE</sequence>
<protein>
    <submittedName>
        <fullName evidence="1">Uncharacterized protein</fullName>
    </submittedName>
</protein>
<reference evidence="1" key="2">
    <citation type="submission" date="2018-05" db="EMBL/GenBank/DDBJ databases">
        <title>OmerRS3 (Oryza meridionalis Reference Sequence Version 3).</title>
        <authorList>
            <person name="Zhang J."/>
            <person name="Kudrna D."/>
            <person name="Lee S."/>
            <person name="Talag J."/>
            <person name="Welchert J."/>
            <person name="Wing R.A."/>
        </authorList>
    </citation>
    <scope>NUCLEOTIDE SEQUENCE [LARGE SCALE GENOMIC DNA]</scope>
    <source>
        <strain evidence="1">cv. OR44</strain>
    </source>
</reference>
<dbReference type="Proteomes" id="UP000008021">
    <property type="component" value="Chromosome 3"/>
</dbReference>
<name>A0A0E0CY96_9ORYZ</name>
<dbReference type="Gene3D" id="3.40.50.2000">
    <property type="entry name" value="Glycogen Phosphorylase B"/>
    <property type="match status" value="1"/>
</dbReference>